<evidence type="ECO:0000313" key="1">
    <source>
        <dbReference type="EnsemblMetazoa" id="PPA37422.1"/>
    </source>
</evidence>
<reference evidence="1" key="2">
    <citation type="submission" date="2022-06" db="UniProtKB">
        <authorList>
            <consortium name="EnsemblMetazoa"/>
        </authorList>
    </citation>
    <scope>IDENTIFICATION</scope>
    <source>
        <strain evidence="1">PS312</strain>
    </source>
</reference>
<dbReference type="Proteomes" id="UP000005239">
    <property type="component" value="Unassembled WGS sequence"/>
</dbReference>
<name>A0A2A6BSM6_PRIPA</name>
<protein>
    <submittedName>
        <fullName evidence="1">Uncharacterized protein</fullName>
    </submittedName>
</protein>
<organism evidence="1 2">
    <name type="scientific">Pristionchus pacificus</name>
    <name type="common">Parasitic nematode worm</name>
    <dbReference type="NCBI Taxonomy" id="54126"/>
    <lineage>
        <taxon>Eukaryota</taxon>
        <taxon>Metazoa</taxon>
        <taxon>Ecdysozoa</taxon>
        <taxon>Nematoda</taxon>
        <taxon>Chromadorea</taxon>
        <taxon>Rhabditida</taxon>
        <taxon>Rhabditina</taxon>
        <taxon>Diplogasteromorpha</taxon>
        <taxon>Diplogasteroidea</taxon>
        <taxon>Neodiplogasteridae</taxon>
        <taxon>Pristionchus</taxon>
    </lineage>
</organism>
<keyword evidence="2" id="KW-1185">Reference proteome</keyword>
<accession>A0A8R1YVQ3</accession>
<accession>A0A2A6BSM6</accession>
<sequence length="167" mass="18129">FLLCTRCLIQAKVIPEQYSNNEIADQNDSVPDHASDVLSDASIARSAAKPAFATAFSHGDYFSLKVDYEDSILKVHFRIGRFESSVSLNGIVDFFKSLFPERISSSPSISSSPLSTKSPEYLGELIDIKMTMISSEYLADFIHVGAALGGTENEAAIIDNVSNVTAL</sequence>
<dbReference type="AlphaFoldDB" id="A0A2A6BSM6"/>
<proteinExistence type="predicted"/>
<reference evidence="2" key="1">
    <citation type="journal article" date="2008" name="Nat. Genet.">
        <title>The Pristionchus pacificus genome provides a unique perspective on nematode lifestyle and parasitism.</title>
        <authorList>
            <person name="Dieterich C."/>
            <person name="Clifton S.W."/>
            <person name="Schuster L.N."/>
            <person name="Chinwalla A."/>
            <person name="Delehaunty K."/>
            <person name="Dinkelacker I."/>
            <person name="Fulton L."/>
            <person name="Fulton R."/>
            <person name="Godfrey J."/>
            <person name="Minx P."/>
            <person name="Mitreva M."/>
            <person name="Roeseler W."/>
            <person name="Tian H."/>
            <person name="Witte H."/>
            <person name="Yang S.P."/>
            <person name="Wilson R.K."/>
            <person name="Sommer R.J."/>
        </authorList>
    </citation>
    <scope>NUCLEOTIDE SEQUENCE [LARGE SCALE GENOMIC DNA]</scope>
    <source>
        <strain evidence="2">PS312</strain>
    </source>
</reference>
<gene>
    <name evidence="1" type="primary">WBGene00275791</name>
</gene>
<dbReference type="EnsemblMetazoa" id="PPA37422.1">
    <property type="protein sequence ID" value="PPA37422.1"/>
    <property type="gene ID" value="WBGene00275791"/>
</dbReference>
<evidence type="ECO:0000313" key="2">
    <source>
        <dbReference type="Proteomes" id="UP000005239"/>
    </source>
</evidence>